<dbReference type="PANTHER" id="PTHR30153">
    <property type="entry name" value="REPLICATIVE DNA HELICASE DNAB"/>
    <property type="match status" value="1"/>
</dbReference>
<keyword evidence="1" id="KW-0067">ATP-binding</keyword>
<dbReference type="GO" id="GO:0005524">
    <property type="term" value="F:ATP binding"/>
    <property type="evidence" value="ECO:0007669"/>
    <property type="project" value="InterPro"/>
</dbReference>
<evidence type="ECO:0000313" key="2">
    <source>
        <dbReference type="Proteomes" id="UP000319897"/>
    </source>
</evidence>
<gene>
    <name evidence="1" type="ORF">FJQ54_10010</name>
</gene>
<dbReference type="Gene3D" id="3.40.50.300">
    <property type="entry name" value="P-loop containing nucleotide triphosphate hydrolases"/>
    <property type="match status" value="2"/>
</dbReference>
<dbReference type="RefSeq" id="WP_140928271.1">
    <property type="nucleotide sequence ID" value="NZ_VFSU01000024.1"/>
</dbReference>
<dbReference type="GO" id="GO:0003678">
    <property type="term" value="F:DNA helicase activity"/>
    <property type="evidence" value="ECO:0007669"/>
    <property type="project" value="InterPro"/>
</dbReference>
<dbReference type="InterPro" id="IPR027417">
    <property type="entry name" value="P-loop_NTPase"/>
</dbReference>
<dbReference type="AlphaFoldDB" id="A0A501XLN9"/>
<keyword evidence="1" id="KW-0378">Hydrolase</keyword>
<name>A0A501XLN9_9SPHN</name>
<dbReference type="EMBL" id="VFSU01000024">
    <property type="protein sequence ID" value="TPE61213.1"/>
    <property type="molecule type" value="Genomic_DNA"/>
</dbReference>
<keyword evidence="2" id="KW-1185">Reference proteome</keyword>
<dbReference type="Proteomes" id="UP000319897">
    <property type="component" value="Unassembled WGS sequence"/>
</dbReference>
<organism evidence="1 2">
    <name type="scientific">Sandaracinobacter neustonicus</name>
    <dbReference type="NCBI Taxonomy" id="1715348"/>
    <lineage>
        <taxon>Bacteria</taxon>
        <taxon>Pseudomonadati</taxon>
        <taxon>Pseudomonadota</taxon>
        <taxon>Alphaproteobacteria</taxon>
        <taxon>Sphingomonadales</taxon>
        <taxon>Sphingosinicellaceae</taxon>
        <taxon>Sandaracinobacter</taxon>
    </lineage>
</organism>
<dbReference type="GO" id="GO:0006260">
    <property type="term" value="P:DNA replication"/>
    <property type="evidence" value="ECO:0007669"/>
    <property type="project" value="InterPro"/>
</dbReference>
<keyword evidence="1" id="KW-0547">Nucleotide-binding</keyword>
<dbReference type="GO" id="GO:0005829">
    <property type="term" value="C:cytosol"/>
    <property type="evidence" value="ECO:0007669"/>
    <property type="project" value="TreeGrafter"/>
</dbReference>
<proteinExistence type="predicted"/>
<keyword evidence="1" id="KW-0347">Helicase</keyword>
<dbReference type="SUPFAM" id="SSF52540">
    <property type="entry name" value="P-loop containing nucleoside triphosphate hydrolases"/>
    <property type="match status" value="1"/>
</dbReference>
<dbReference type="OrthoDB" id="7357206at2"/>
<accession>A0A501XLN9</accession>
<protein>
    <submittedName>
        <fullName evidence="1">DNA helicase</fullName>
    </submittedName>
</protein>
<comment type="caution">
    <text evidence="1">The sequence shown here is derived from an EMBL/GenBank/DDBJ whole genome shotgun (WGS) entry which is preliminary data.</text>
</comment>
<dbReference type="PANTHER" id="PTHR30153:SF2">
    <property type="entry name" value="REPLICATIVE DNA HELICASE"/>
    <property type="match status" value="1"/>
</dbReference>
<sequence>MKLTTPVFRLKRQARQQARATGTPLHAALDRMAHDEGFRSWGHLSASLAVDRPSAALLQQLRPGDLMLLGGRPGNGKTLMGLSLAAEAASAGRPAYFFTLEDSESIVRDRLRLLGFAPGLIGGKLILDTSDAICAQHMIERIGPKADRAVAVIDYLQLLDQRRRNADLSVQVAALREFAEATGSILVMLSQIDRVFDSSGRRFPERADIRLPNPIDTSLFTRACFLRAGEARLQEVA</sequence>
<dbReference type="Pfam" id="PF13481">
    <property type="entry name" value="AAA_25"/>
    <property type="match status" value="1"/>
</dbReference>
<reference evidence="1 2" key="1">
    <citation type="submission" date="2019-06" db="EMBL/GenBank/DDBJ databases">
        <authorList>
            <person name="Lee I."/>
            <person name="Jang G.I."/>
            <person name="Hwang C.Y."/>
        </authorList>
    </citation>
    <scope>NUCLEOTIDE SEQUENCE [LARGE SCALE GENOMIC DNA]</scope>
    <source>
        <strain evidence="1 2">PAMC 28131</strain>
    </source>
</reference>
<evidence type="ECO:0000313" key="1">
    <source>
        <dbReference type="EMBL" id="TPE61213.1"/>
    </source>
</evidence>
<dbReference type="NCBIfam" id="NF004629">
    <property type="entry name" value="PRK05973.1"/>
    <property type="match status" value="1"/>
</dbReference>